<evidence type="ECO:0000256" key="2">
    <source>
        <dbReference type="ARBA" id="ARBA00022448"/>
    </source>
</evidence>
<sequence length="187" mass="19715">MADNNTIARPYAHAAFDLARDAGELGPWSDALNIAGSLLADGQAAKFLASPKLKDAERLTFLTGLITSAGGNNVVFDGSNKQGENFLKLLIEYDRVDVLPEIAVHFDQLKAAVENTIDVTVTAAVALSDAQQQEIASALKARLGRDVRLTMETNDTLIGGAIIRAGDVVIDGSLRARLQGLATALTA</sequence>
<keyword evidence="3 8" id="KW-0375">Hydrogen ion transport</keyword>
<dbReference type="InterPro" id="IPR000711">
    <property type="entry name" value="ATPase_OSCP/dsu"/>
</dbReference>
<dbReference type="GO" id="GO:0045259">
    <property type="term" value="C:proton-transporting ATP synthase complex"/>
    <property type="evidence" value="ECO:0007669"/>
    <property type="project" value="UniProtKB-KW"/>
</dbReference>
<keyword evidence="6 8" id="KW-0139">CF(1)</keyword>
<evidence type="ECO:0000313" key="9">
    <source>
        <dbReference type="EMBL" id="ANO49837.1"/>
    </source>
</evidence>
<evidence type="ECO:0000256" key="1">
    <source>
        <dbReference type="ARBA" id="ARBA00004370"/>
    </source>
</evidence>
<evidence type="ECO:0000256" key="7">
    <source>
        <dbReference type="ARBA" id="ARBA00023310"/>
    </source>
</evidence>
<evidence type="ECO:0000256" key="8">
    <source>
        <dbReference type="HAMAP-Rule" id="MF_01416"/>
    </source>
</evidence>
<dbReference type="AlphaFoldDB" id="A0A193LBG6"/>
<name>A0A193LBG6_9GAMM</name>
<dbReference type="PROSITE" id="PS00389">
    <property type="entry name" value="ATPASE_DELTA"/>
    <property type="match status" value="1"/>
</dbReference>
<dbReference type="RefSeq" id="WP_068611646.1">
    <property type="nucleotide sequence ID" value="NZ_CP016268.1"/>
</dbReference>
<dbReference type="KEGG" id="woc:BA177_00150"/>
<dbReference type="NCBIfam" id="NF004402">
    <property type="entry name" value="PRK05758.2-2"/>
    <property type="match status" value="1"/>
</dbReference>
<keyword evidence="8" id="KW-1003">Cell membrane</keyword>
<evidence type="ECO:0000256" key="4">
    <source>
        <dbReference type="ARBA" id="ARBA00023065"/>
    </source>
</evidence>
<keyword evidence="4 8" id="KW-0406">Ion transport</keyword>
<dbReference type="Pfam" id="PF00213">
    <property type="entry name" value="OSCP"/>
    <property type="match status" value="1"/>
</dbReference>
<dbReference type="PANTHER" id="PTHR11910">
    <property type="entry name" value="ATP SYNTHASE DELTA CHAIN"/>
    <property type="match status" value="1"/>
</dbReference>
<gene>
    <name evidence="8" type="primary">atpH</name>
    <name evidence="9" type="ORF">BA177_00150</name>
</gene>
<protein>
    <recommendedName>
        <fullName evidence="8">ATP synthase subunit delta</fullName>
    </recommendedName>
    <alternativeName>
        <fullName evidence="8">ATP synthase F(1) sector subunit delta</fullName>
    </alternativeName>
    <alternativeName>
        <fullName evidence="8">F-type ATPase subunit delta</fullName>
        <shortName evidence="8">F-ATPase subunit delta</shortName>
    </alternativeName>
</protein>
<dbReference type="HAMAP" id="MF_01416">
    <property type="entry name" value="ATP_synth_delta_bact"/>
    <property type="match status" value="1"/>
</dbReference>
<keyword evidence="7 8" id="KW-0066">ATP synthesis</keyword>
<dbReference type="STRING" id="1548547.BA177_00150"/>
<keyword evidence="2 8" id="KW-0813">Transport</keyword>
<comment type="function">
    <text evidence="8">This protein is part of the stalk that links CF(0) to CF(1). It either transmits conformational changes from CF(0) to CF(1) or is implicated in proton conduction.</text>
</comment>
<dbReference type="SUPFAM" id="SSF47928">
    <property type="entry name" value="N-terminal domain of the delta subunit of the F1F0-ATP synthase"/>
    <property type="match status" value="1"/>
</dbReference>
<organism evidence="9 10">
    <name type="scientific">Woeseia oceani</name>
    <dbReference type="NCBI Taxonomy" id="1548547"/>
    <lineage>
        <taxon>Bacteria</taxon>
        <taxon>Pseudomonadati</taxon>
        <taxon>Pseudomonadota</taxon>
        <taxon>Gammaproteobacteria</taxon>
        <taxon>Woeseiales</taxon>
        <taxon>Woeseiaceae</taxon>
        <taxon>Woeseia</taxon>
    </lineage>
</organism>
<dbReference type="Gene3D" id="1.10.520.20">
    <property type="entry name" value="N-terminal domain of the delta subunit of the F1F0-ATP synthase"/>
    <property type="match status" value="1"/>
</dbReference>
<comment type="function">
    <text evidence="8">F(1)F(0) ATP synthase produces ATP from ADP in the presence of a proton or sodium gradient. F-type ATPases consist of two structural domains, F(1) containing the extramembraneous catalytic core and F(0) containing the membrane proton channel, linked together by a central stalk and a peripheral stalk. During catalysis, ATP synthesis in the catalytic domain of F(1) is coupled via a rotary mechanism of the central stalk subunits to proton translocation.</text>
</comment>
<dbReference type="OrthoDB" id="9816221at2"/>
<dbReference type="NCBIfam" id="TIGR01145">
    <property type="entry name" value="ATP_synt_delta"/>
    <property type="match status" value="1"/>
</dbReference>
<evidence type="ECO:0000256" key="6">
    <source>
        <dbReference type="ARBA" id="ARBA00023196"/>
    </source>
</evidence>
<proteinExistence type="inferred from homology"/>
<dbReference type="EMBL" id="CP016268">
    <property type="protein sequence ID" value="ANO49837.1"/>
    <property type="molecule type" value="Genomic_DNA"/>
</dbReference>
<reference evidence="9 10" key="1">
    <citation type="submission" date="2016-06" db="EMBL/GenBank/DDBJ databases">
        <title>Complete genome sequence of a deep-branching marine Gamma Proteobacterium Woeseia oceani type strain XK5.</title>
        <authorList>
            <person name="Mu D."/>
            <person name="Du Z."/>
        </authorList>
    </citation>
    <scope>NUCLEOTIDE SEQUENCE [LARGE SCALE GENOMIC DNA]</scope>
    <source>
        <strain evidence="9 10">XK5</strain>
    </source>
</reference>
<dbReference type="InterPro" id="IPR026015">
    <property type="entry name" value="ATP_synth_OSCP/delta_N_sf"/>
</dbReference>
<evidence type="ECO:0000256" key="5">
    <source>
        <dbReference type="ARBA" id="ARBA00023136"/>
    </source>
</evidence>
<accession>A0A193LBG6</accession>
<dbReference type="GO" id="GO:0046933">
    <property type="term" value="F:proton-transporting ATP synthase activity, rotational mechanism"/>
    <property type="evidence" value="ECO:0007669"/>
    <property type="project" value="UniProtKB-UniRule"/>
</dbReference>
<keyword evidence="5 8" id="KW-0472">Membrane</keyword>
<keyword evidence="10" id="KW-1185">Reference proteome</keyword>
<dbReference type="InterPro" id="IPR020781">
    <property type="entry name" value="ATPase_OSCP/d_CS"/>
</dbReference>
<evidence type="ECO:0000256" key="3">
    <source>
        <dbReference type="ARBA" id="ARBA00022781"/>
    </source>
</evidence>
<dbReference type="Proteomes" id="UP000092695">
    <property type="component" value="Chromosome"/>
</dbReference>
<dbReference type="PRINTS" id="PR00125">
    <property type="entry name" value="ATPASEDELTA"/>
</dbReference>
<dbReference type="GO" id="GO:0005886">
    <property type="term" value="C:plasma membrane"/>
    <property type="evidence" value="ECO:0007669"/>
    <property type="project" value="UniProtKB-SubCell"/>
</dbReference>
<evidence type="ECO:0000313" key="10">
    <source>
        <dbReference type="Proteomes" id="UP000092695"/>
    </source>
</evidence>
<comment type="subcellular location">
    <subcellularLocation>
        <location evidence="8">Cell membrane</location>
        <topology evidence="8">Peripheral membrane protein</topology>
    </subcellularLocation>
    <subcellularLocation>
        <location evidence="1">Membrane</location>
    </subcellularLocation>
</comment>
<comment type="similarity">
    <text evidence="8">Belongs to the ATPase delta chain family.</text>
</comment>